<dbReference type="GO" id="GO:0032259">
    <property type="term" value="P:methylation"/>
    <property type="evidence" value="ECO:0007669"/>
    <property type="project" value="UniProtKB-KW"/>
</dbReference>
<evidence type="ECO:0000259" key="5">
    <source>
        <dbReference type="Pfam" id="PF00891"/>
    </source>
</evidence>
<dbReference type="Pfam" id="PF00891">
    <property type="entry name" value="Methyltransf_2"/>
    <property type="match status" value="1"/>
</dbReference>
<reference evidence="7" key="2">
    <citation type="submission" date="2020-04" db="EMBL/GenBank/DDBJ databases">
        <authorList>
            <person name="Santos R.A.C."/>
            <person name="Steenwyk J.L."/>
            <person name="Rivero-Menendez O."/>
            <person name="Mead M.E."/>
            <person name="Silva L.P."/>
            <person name="Bastos R.W."/>
            <person name="Alastruey-Izquierdo A."/>
            <person name="Goldman G.H."/>
            <person name="Rokas A."/>
        </authorList>
    </citation>
    <scope>NUCLEOTIDE SEQUENCE</scope>
    <source>
        <strain evidence="7">CNM-CM6805</strain>
    </source>
</reference>
<feature type="domain" description="O-methyltransferase dimerisation" evidence="6">
    <location>
        <begin position="77"/>
        <end position="148"/>
    </location>
</feature>
<keyword evidence="8" id="KW-1185">Reference proteome</keyword>
<dbReference type="InterPro" id="IPR001077">
    <property type="entry name" value="COMT_C"/>
</dbReference>
<dbReference type="InterPro" id="IPR036390">
    <property type="entry name" value="WH_DNA-bd_sf"/>
</dbReference>
<evidence type="ECO:0000313" key="8">
    <source>
        <dbReference type="Proteomes" id="UP000653565"/>
    </source>
</evidence>
<keyword evidence="2" id="KW-0808">Transferase</keyword>
<evidence type="ECO:0000256" key="2">
    <source>
        <dbReference type="ARBA" id="ARBA00022679"/>
    </source>
</evidence>
<accession>A0A8H4M9I4</accession>
<reference evidence="7" key="1">
    <citation type="journal article" date="2020" name="bioRxiv">
        <title>Genomic and phenotypic heterogeneity of clinical isolates of the human pathogens Aspergillus fumigatus, Aspergillus lentulus and Aspergillus fumigatiaffinis.</title>
        <authorList>
            <person name="dos Santos R.A.C."/>
            <person name="Steenwyk J.L."/>
            <person name="Rivero-Menendez O."/>
            <person name="Mead M.E."/>
            <person name="Silva L.P."/>
            <person name="Bastos R.W."/>
            <person name="Alastruey-Izquierdo A."/>
            <person name="Goldman G.H."/>
            <person name="Rokas A."/>
        </authorList>
    </citation>
    <scope>NUCLEOTIDE SEQUENCE</scope>
    <source>
        <strain evidence="7">CNM-CM6805</strain>
    </source>
</reference>
<dbReference type="Proteomes" id="UP000653565">
    <property type="component" value="Unassembled WGS sequence"/>
</dbReference>
<protein>
    <recommendedName>
        <fullName evidence="9">O-methyltransferase</fullName>
    </recommendedName>
</protein>
<dbReference type="GO" id="GO:0044550">
    <property type="term" value="P:secondary metabolite biosynthetic process"/>
    <property type="evidence" value="ECO:0007669"/>
    <property type="project" value="UniProtKB-ARBA"/>
</dbReference>
<evidence type="ECO:0000256" key="3">
    <source>
        <dbReference type="ARBA" id="ARBA00022691"/>
    </source>
</evidence>
<dbReference type="Gene3D" id="1.10.10.10">
    <property type="entry name" value="Winged helix-like DNA-binding domain superfamily/Winged helix DNA-binding domain"/>
    <property type="match status" value="1"/>
</dbReference>
<sequence>MSDLRDLARNLSKAVECYADELDRAGCTPDDPSLTLLGSKGLAAREDIIIGAENILQRARGPVATLIGFMESAVDLGTIQTLIRLGVPEHVPFPGSITYTELAGKLTTPISPDLLQRLIRFSRLDGFLDEDVSGAVKHTPASAIFVTDANTSGQAKFMADFGIRPCASLYESIKLDPSGEIPRRGPLAVMAREEPGIGEGPTFFEVLEKDATNQARWHDAMAVHDDSVIRLVAQAYDWGSVQSLVDIGGSEGHVATVIAKAFPNITITVQDRPEVIARARSRTTQHPRVSFAEHDFFAPQRLTADAYFLRLILHDWNDADAARIIRQIVPAMRNGSRLLIMDAVLPEPRGEGSGSVLRERQLRRSDIGMFTLFSAKERSLVQMRGLVEGCDGRLRFLGTSIPLRTRMLGIWPEIGLSSAPNEQAM</sequence>
<dbReference type="PANTHER" id="PTHR43712:SF5">
    <property type="entry name" value="O-METHYLTRANSFERASE ASQN-RELATED"/>
    <property type="match status" value="1"/>
</dbReference>
<dbReference type="Gene3D" id="3.40.50.150">
    <property type="entry name" value="Vaccinia Virus protein VP39"/>
    <property type="match status" value="1"/>
</dbReference>
<evidence type="ECO:0000256" key="4">
    <source>
        <dbReference type="ARBA" id="ARBA00038277"/>
    </source>
</evidence>
<dbReference type="PROSITE" id="PS51683">
    <property type="entry name" value="SAM_OMT_II"/>
    <property type="match status" value="1"/>
</dbReference>
<dbReference type="InterPro" id="IPR016461">
    <property type="entry name" value="COMT-like"/>
</dbReference>
<comment type="similarity">
    <text evidence="4">Belongs to the class I-like SAM-binding methyltransferase superfamily. Cation-independent O-methyltransferase family.</text>
</comment>
<name>A0A8H4M9I4_9EURO</name>
<dbReference type="EMBL" id="JAAAPX010000248">
    <property type="protein sequence ID" value="KAF4226424.1"/>
    <property type="molecule type" value="Genomic_DNA"/>
</dbReference>
<evidence type="ECO:0008006" key="9">
    <source>
        <dbReference type="Google" id="ProtNLM"/>
    </source>
</evidence>
<proteinExistence type="inferred from homology"/>
<dbReference type="InterPro" id="IPR012967">
    <property type="entry name" value="COMT_dimerisation"/>
</dbReference>
<dbReference type="InterPro" id="IPR036388">
    <property type="entry name" value="WH-like_DNA-bd_sf"/>
</dbReference>
<dbReference type="PANTHER" id="PTHR43712">
    <property type="entry name" value="PUTATIVE (AFU_ORTHOLOGUE AFUA_4G14580)-RELATED"/>
    <property type="match status" value="1"/>
</dbReference>
<dbReference type="InterPro" id="IPR029063">
    <property type="entry name" value="SAM-dependent_MTases_sf"/>
</dbReference>
<comment type="caution">
    <text evidence="7">The sequence shown here is derived from an EMBL/GenBank/DDBJ whole genome shotgun (WGS) entry which is preliminary data.</text>
</comment>
<keyword evidence="1" id="KW-0489">Methyltransferase</keyword>
<evidence type="ECO:0000313" key="7">
    <source>
        <dbReference type="EMBL" id="KAF4226424.1"/>
    </source>
</evidence>
<evidence type="ECO:0000259" key="6">
    <source>
        <dbReference type="Pfam" id="PF08100"/>
    </source>
</evidence>
<dbReference type="Pfam" id="PF08100">
    <property type="entry name" value="Dimerisation"/>
    <property type="match status" value="1"/>
</dbReference>
<organism evidence="7 8">
    <name type="scientific">Aspergillus fumigatiaffinis</name>
    <dbReference type="NCBI Taxonomy" id="340414"/>
    <lineage>
        <taxon>Eukaryota</taxon>
        <taxon>Fungi</taxon>
        <taxon>Dikarya</taxon>
        <taxon>Ascomycota</taxon>
        <taxon>Pezizomycotina</taxon>
        <taxon>Eurotiomycetes</taxon>
        <taxon>Eurotiomycetidae</taxon>
        <taxon>Eurotiales</taxon>
        <taxon>Aspergillaceae</taxon>
        <taxon>Aspergillus</taxon>
        <taxon>Aspergillus subgen. Fumigati</taxon>
    </lineage>
</organism>
<dbReference type="AlphaFoldDB" id="A0A8H4M9I4"/>
<dbReference type="OrthoDB" id="1606438at2759"/>
<gene>
    <name evidence="7" type="ORF">CNMCM6805_004603</name>
</gene>
<feature type="domain" description="O-methyltransferase C-terminal" evidence="5">
    <location>
        <begin position="200"/>
        <end position="386"/>
    </location>
</feature>
<keyword evidence="3" id="KW-0949">S-adenosyl-L-methionine</keyword>
<dbReference type="GO" id="GO:0008171">
    <property type="term" value="F:O-methyltransferase activity"/>
    <property type="evidence" value="ECO:0007669"/>
    <property type="project" value="InterPro"/>
</dbReference>
<dbReference type="SUPFAM" id="SSF53335">
    <property type="entry name" value="S-adenosyl-L-methionine-dependent methyltransferases"/>
    <property type="match status" value="1"/>
</dbReference>
<dbReference type="SUPFAM" id="SSF46785">
    <property type="entry name" value="Winged helix' DNA-binding domain"/>
    <property type="match status" value="1"/>
</dbReference>
<evidence type="ECO:0000256" key="1">
    <source>
        <dbReference type="ARBA" id="ARBA00022603"/>
    </source>
</evidence>